<reference evidence="1 2" key="1">
    <citation type="journal article" date="2019" name="Sci. Rep.">
        <title>Orb-weaving spider Araneus ventricosus genome elucidates the spidroin gene catalogue.</title>
        <authorList>
            <person name="Kono N."/>
            <person name="Nakamura H."/>
            <person name="Ohtoshi R."/>
            <person name="Moran D.A.P."/>
            <person name="Shinohara A."/>
            <person name="Yoshida Y."/>
            <person name="Fujiwara M."/>
            <person name="Mori M."/>
            <person name="Tomita M."/>
            <person name="Arakawa K."/>
        </authorList>
    </citation>
    <scope>NUCLEOTIDE SEQUENCE [LARGE SCALE GENOMIC DNA]</scope>
</reference>
<evidence type="ECO:0000313" key="1">
    <source>
        <dbReference type="EMBL" id="GBM90560.1"/>
    </source>
</evidence>
<name>A0A4Y2JKD3_ARAVE</name>
<comment type="caution">
    <text evidence="1">The sequence shown here is derived from an EMBL/GenBank/DDBJ whole genome shotgun (WGS) entry which is preliminary data.</text>
</comment>
<keyword evidence="2" id="KW-1185">Reference proteome</keyword>
<dbReference type="EMBL" id="BGPR01003632">
    <property type="protein sequence ID" value="GBM90560.1"/>
    <property type="molecule type" value="Genomic_DNA"/>
</dbReference>
<dbReference type="AlphaFoldDB" id="A0A4Y2JKD3"/>
<sequence length="95" mass="10723">MEKRLAVNSDSWNGRCSIPPGGTPPLSLYQPDVTPHDFTLASDRYCYSMECDSRTAYDDLIRYDVKGSKRPPNSFSCLFFLLCSSLLNVCVRPVH</sequence>
<dbReference type="Proteomes" id="UP000499080">
    <property type="component" value="Unassembled WGS sequence"/>
</dbReference>
<evidence type="ECO:0000313" key="2">
    <source>
        <dbReference type="Proteomes" id="UP000499080"/>
    </source>
</evidence>
<protein>
    <submittedName>
        <fullName evidence="1">Uncharacterized protein</fullName>
    </submittedName>
</protein>
<accession>A0A4Y2JKD3</accession>
<gene>
    <name evidence="1" type="ORF">AVEN_52964_1</name>
</gene>
<organism evidence="1 2">
    <name type="scientific">Araneus ventricosus</name>
    <name type="common">Orbweaver spider</name>
    <name type="synonym">Epeira ventricosa</name>
    <dbReference type="NCBI Taxonomy" id="182803"/>
    <lineage>
        <taxon>Eukaryota</taxon>
        <taxon>Metazoa</taxon>
        <taxon>Ecdysozoa</taxon>
        <taxon>Arthropoda</taxon>
        <taxon>Chelicerata</taxon>
        <taxon>Arachnida</taxon>
        <taxon>Araneae</taxon>
        <taxon>Araneomorphae</taxon>
        <taxon>Entelegynae</taxon>
        <taxon>Araneoidea</taxon>
        <taxon>Araneidae</taxon>
        <taxon>Araneus</taxon>
    </lineage>
</organism>
<proteinExistence type="predicted"/>